<dbReference type="OrthoDB" id="3952058at2759"/>
<gene>
    <name evidence="1" type="ORF">EV356DRAFT_511216</name>
</gene>
<name>A0A6A6HR50_VIRVR</name>
<reference evidence="1" key="1">
    <citation type="journal article" date="2020" name="Stud. Mycol.">
        <title>101 Dothideomycetes genomes: a test case for predicting lifestyles and emergence of pathogens.</title>
        <authorList>
            <person name="Haridas S."/>
            <person name="Albert R."/>
            <person name="Binder M."/>
            <person name="Bloem J."/>
            <person name="Labutti K."/>
            <person name="Salamov A."/>
            <person name="Andreopoulos B."/>
            <person name="Baker S."/>
            <person name="Barry K."/>
            <person name="Bills G."/>
            <person name="Bluhm B."/>
            <person name="Cannon C."/>
            <person name="Castanera R."/>
            <person name="Culley D."/>
            <person name="Daum C."/>
            <person name="Ezra D."/>
            <person name="Gonzalez J."/>
            <person name="Henrissat B."/>
            <person name="Kuo A."/>
            <person name="Liang C."/>
            <person name="Lipzen A."/>
            <person name="Lutzoni F."/>
            <person name="Magnuson J."/>
            <person name="Mondo S."/>
            <person name="Nolan M."/>
            <person name="Ohm R."/>
            <person name="Pangilinan J."/>
            <person name="Park H.-J."/>
            <person name="Ramirez L."/>
            <person name="Alfaro M."/>
            <person name="Sun H."/>
            <person name="Tritt A."/>
            <person name="Yoshinaga Y."/>
            <person name="Zwiers L.-H."/>
            <person name="Turgeon B."/>
            <person name="Goodwin S."/>
            <person name="Spatafora J."/>
            <person name="Crous P."/>
            <person name="Grigoriev I."/>
        </authorList>
    </citation>
    <scope>NUCLEOTIDE SEQUENCE</scope>
    <source>
        <strain evidence="1">Tuck. ex Michener</strain>
    </source>
</reference>
<proteinExistence type="predicted"/>
<dbReference type="EMBL" id="ML991771">
    <property type="protein sequence ID" value="KAF2239910.1"/>
    <property type="molecule type" value="Genomic_DNA"/>
</dbReference>
<evidence type="ECO:0000313" key="2">
    <source>
        <dbReference type="Proteomes" id="UP000800092"/>
    </source>
</evidence>
<accession>A0A6A6HR50</accession>
<keyword evidence="2" id="KW-1185">Reference proteome</keyword>
<dbReference type="AlphaFoldDB" id="A0A6A6HR50"/>
<protein>
    <submittedName>
        <fullName evidence="1">Uncharacterized protein</fullName>
    </submittedName>
</protein>
<dbReference type="Proteomes" id="UP000800092">
    <property type="component" value="Unassembled WGS sequence"/>
</dbReference>
<evidence type="ECO:0000313" key="1">
    <source>
        <dbReference type="EMBL" id="KAF2239910.1"/>
    </source>
</evidence>
<sequence>MPPPSNQSISADQDCDPVYQLFPYIPSSPSELPSMAVSSLFGGPCVHGDGNSQFWSRCHLIYDDGQLETYQDPSELDVIRDVGESLQQAIARLNPYSLSACRLKVTSSNQGTELSGVWIKGLTRDVILTVSHFKKDTTKPTSASNTTAEAFTTMIGSTFSAVPIRCELFHDFDNPGGPRDFAIFTSCSGENSRSPAHSIPTTEIIPEAGSLSGIAISFGYNTILPEGKEKHPDPNIHNCNCTKCWYGSSNSVLQRLNANLSPPDPRLLLAPGLRSISVGQWIPAQDQQPCHTATGWYGTSGSGMYTRDGEGTIRLVALFQLEIFKGPDSEMNQAVVIPSDVCKRLDEAGVMKP</sequence>
<organism evidence="1 2">
    <name type="scientific">Viridothelium virens</name>
    <name type="common">Speckled blister lichen</name>
    <name type="synonym">Trypethelium virens</name>
    <dbReference type="NCBI Taxonomy" id="1048519"/>
    <lineage>
        <taxon>Eukaryota</taxon>
        <taxon>Fungi</taxon>
        <taxon>Dikarya</taxon>
        <taxon>Ascomycota</taxon>
        <taxon>Pezizomycotina</taxon>
        <taxon>Dothideomycetes</taxon>
        <taxon>Dothideomycetes incertae sedis</taxon>
        <taxon>Trypetheliales</taxon>
        <taxon>Trypetheliaceae</taxon>
        <taxon>Viridothelium</taxon>
    </lineage>
</organism>